<dbReference type="InterPro" id="IPR008271">
    <property type="entry name" value="Ser/Thr_kinase_AS"/>
</dbReference>
<dbReference type="BioCyc" id="HAUR316274:GHYA-3522-MONOMER"/>
<name>A9B3Y5_HERA2</name>
<dbReference type="GO" id="GO:0005524">
    <property type="term" value="F:ATP binding"/>
    <property type="evidence" value="ECO:0007669"/>
    <property type="project" value="UniProtKB-UniRule"/>
</dbReference>
<sequence length="754" mass="82691">MNNSAHPQFNHQPMGMYAQQQFGEYQVRHKIGAGGMAEVYQADHPSFQTVALKLLNPLAINDPDMLQRFFQEANTVSQLHHPHIVAIYETAQTWYAPIQQWIPFIAMQYIDGGTLTERLQRQPKQDLAATLDMGRQIGSALDYAHGKHFIHRDIKPSNILFRGNGEAVLADFGIALARNQARITRTGGFVGTIAYTAPEVFDGITPDARADIYALGLILYEALAGNHPYWHETDSHEGVTIRKIQHTPLPPLREFAQFVSPGIADVITRAVMRDPDERFASMADFLEALEKARFPRSNSRANVPVPSHATLMQAPSRPNMGFGNSATNERHIKTVIQPEFKQPARTMPNAQPIGAVNSNVNQPLPASPSASPTWYGPAKPPAWQKLFDDKRWQVAAGVVVLGLIFWLGSTFFGNNSANADGDTPSTSVAMASTVPEPLATATVSVQAIETSTPTVDPLETKRLEYALGQEAYDRQDWPLAAQAFNRVWELEPTYLELESIGSATYFNWALGALNSPEAVAISQQYLAEAFRFDPNHALAKRLNNLLNSYQAGQQALSDGKTEASIEQLRQTLEQINSAQEFNGLRSELGVIEKLYQAYLLEARTAVEARDLAAAREAYRQAIELKDQDVNLDVSEAQAGLRAISPTPTPVPTARPQPTVARTPERLYFQKYAENAVDPTCFAVHVRGANTGGWFVTVDGLGNRGNLDGAGNTNVCGLIASQQVTFTVYNGSGQAVLGGSGIPTRGGDLMIGYWQ</sequence>
<dbReference type="SUPFAM" id="SSF48452">
    <property type="entry name" value="TPR-like"/>
    <property type="match status" value="1"/>
</dbReference>
<keyword evidence="5 6" id="KW-0067">ATP-binding</keyword>
<dbReference type="HOGENOM" id="CLU_369108_0_0_0"/>
<dbReference type="Gene3D" id="3.30.200.20">
    <property type="entry name" value="Phosphorylase Kinase, domain 1"/>
    <property type="match status" value="1"/>
</dbReference>
<evidence type="ECO:0000256" key="2">
    <source>
        <dbReference type="ARBA" id="ARBA00022679"/>
    </source>
</evidence>
<dbReference type="GO" id="GO:0004674">
    <property type="term" value="F:protein serine/threonine kinase activity"/>
    <property type="evidence" value="ECO:0007669"/>
    <property type="project" value="UniProtKB-KW"/>
</dbReference>
<dbReference type="SMART" id="SM00220">
    <property type="entry name" value="S_TKc"/>
    <property type="match status" value="1"/>
</dbReference>
<dbReference type="PANTHER" id="PTHR43289:SF6">
    <property type="entry name" value="SERINE_THREONINE-PROTEIN KINASE NEKL-3"/>
    <property type="match status" value="1"/>
</dbReference>
<keyword evidence="9" id="KW-1185">Reference proteome</keyword>
<evidence type="ECO:0000256" key="4">
    <source>
        <dbReference type="ARBA" id="ARBA00022777"/>
    </source>
</evidence>
<dbReference type="InterPro" id="IPR017441">
    <property type="entry name" value="Protein_kinase_ATP_BS"/>
</dbReference>
<evidence type="ECO:0000313" key="8">
    <source>
        <dbReference type="EMBL" id="ABX06121.1"/>
    </source>
</evidence>
<dbReference type="SUPFAM" id="SSF56112">
    <property type="entry name" value="Protein kinase-like (PK-like)"/>
    <property type="match status" value="1"/>
</dbReference>
<dbReference type="AlphaFoldDB" id="A9B3Y5"/>
<evidence type="ECO:0000256" key="5">
    <source>
        <dbReference type="ARBA" id="ARBA00022840"/>
    </source>
</evidence>
<dbReference type="KEGG" id="hau:Haur_3485"/>
<reference evidence="8 9" key="1">
    <citation type="journal article" date="2011" name="Stand. Genomic Sci.">
        <title>Complete genome sequence of the filamentous gliding predatory bacterium Herpetosiphon aurantiacus type strain (114-95(T)).</title>
        <authorList>
            <person name="Kiss H."/>
            <person name="Nett M."/>
            <person name="Domin N."/>
            <person name="Martin K."/>
            <person name="Maresca J.A."/>
            <person name="Copeland A."/>
            <person name="Lapidus A."/>
            <person name="Lucas S."/>
            <person name="Berry K.W."/>
            <person name="Glavina Del Rio T."/>
            <person name="Dalin E."/>
            <person name="Tice H."/>
            <person name="Pitluck S."/>
            <person name="Richardson P."/>
            <person name="Bruce D."/>
            <person name="Goodwin L."/>
            <person name="Han C."/>
            <person name="Detter J.C."/>
            <person name="Schmutz J."/>
            <person name="Brettin T."/>
            <person name="Land M."/>
            <person name="Hauser L."/>
            <person name="Kyrpides N.C."/>
            <person name="Ivanova N."/>
            <person name="Goker M."/>
            <person name="Woyke T."/>
            <person name="Klenk H.P."/>
            <person name="Bryant D.A."/>
        </authorList>
    </citation>
    <scope>NUCLEOTIDE SEQUENCE [LARGE SCALE GENOMIC DNA]</scope>
    <source>
        <strain evidence="9">ATCC 23779 / DSM 785 / 114-95</strain>
    </source>
</reference>
<dbReference type="InterPro" id="IPR011009">
    <property type="entry name" value="Kinase-like_dom_sf"/>
</dbReference>
<keyword evidence="8" id="KW-0723">Serine/threonine-protein kinase</keyword>
<dbReference type="EMBL" id="CP000875">
    <property type="protein sequence ID" value="ABX06121.1"/>
    <property type="molecule type" value="Genomic_DNA"/>
</dbReference>
<keyword evidence="2" id="KW-0808">Transferase</keyword>
<evidence type="ECO:0000256" key="3">
    <source>
        <dbReference type="ARBA" id="ARBA00022741"/>
    </source>
</evidence>
<dbReference type="PROSITE" id="PS00108">
    <property type="entry name" value="PROTEIN_KINASE_ST"/>
    <property type="match status" value="1"/>
</dbReference>
<gene>
    <name evidence="8" type="ordered locus">Haur_3485</name>
</gene>
<evidence type="ECO:0000313" key="9">
    <source>
        <dbReference type="Proteomes" id="UP000000787"/>
    </source>
</evidence>
<evidence type="ECO:0000256" key="1">
    <source>
        <dbReference type="ARBA" id="ARBA00012513"/>
    </source>
</evidence>
<dbReference type="STRING" id="316274.Haur_3485"/>
<feature type="binding site" evidence="6">
    <location>
        <position position="53"/>
    </location>
    <ligand>
        <name>ATP</name>
        <dbReference type="ChEBI" id="CHEBI:30616"/>
    </ligand>
</feature>
<dbReference type="InterPro" id="IPR011990">
    <property type="entry name" value="TPR-like_helical_dom_sf"/>
</dbReference>
<feature type="domain" description="Protein kinase" evidence="7">
    <location>
        <begin position="25"/>
        <end position="294"/>
    </location>
</feature>
<evidence type="ECO:0000259" key="7">
    <source>
        <dbReference type="PROSITE" id="PS50011"/>
    </source>
</evidence>
<dbReference type="InParanoid" id="A9B3Y5"/>
<dbReference type="Pfam" id="PF00069">
    <property type="entry name" value="Pkinase"/>
    <property type="match status" value="1"/>
</dbReference>
<dbReference type="PROSITE" id="PS50011">
    <property type="entry name" value="PROTEIN_KINASE_DOM"/>
    <property type="match status" value="1"/>
</dbReference>
<dbReference type="InterPro" id="IPR000719">
    <property type="entry name" value="Prot_kinase_dom"/>
</dbReference>
<proteinExistence type="predicted"/>
<keyword evidence="4 8" id="KW-0418">Kinase</keyword>
<protein>
    <recommendedName>
        <fullName evidence="1">non-specific serine/threonine protein kinase</fullName>
        <ecNumber evidence="1">2.7.11.1</ecNumber>
    </recommendedName>
</protein>
<dbReference type="Gene3D" id="1.25.40.10">
    <property type="entry name" value="Tetratricopeptide repeat domain"/>
    <property type="match status" value="1"/>
</dbReference>
<accession>A9B3Y5</accession>
<dbReference type="EC" id="2.7.11.1" evidence="1"/>
<evidence type="ECO:0000256" key="6">
    <source>
        <dbReference type="PROSITE-ProRule" id="PRU10141"/>
    </source>
</evidence>
<dbReference type="PROSITE" id="PS00107">
    <property type="entry name" value="PROTEIN_KINASE_ATP"/>
    <property type="match status" value="1"/>
</dbReference>
<dbReference type="eggNOG" id="COG0515">
    <property type="taxonomic scope" value="Bacteria"/>
</dbReference>
<dbReference type="Proteomes" id="UP000000787">
    <property type="component" value="Chromosome"/>
</dbReference>
<keyword evidence="3 6" id="KW-0547">Nucleotide-binding</keyword>
<dbReference type="PANTHER" id="PTHR43289">
    <property type="entry name" value="MITOGEN-ACTIVATED PROTEIN KINASE KINASE KINASE 20-RELATED"/>
    <property type="match status" value="1"/>
</dbReference>
<dbReference type="Gene3D" id="1.10.510.10">
    <property type="entry name" value="Transferase(Phosphotransferase) domain 1"/>
    <property type="match status" value="1"/>
</dbReference>
<organism evidence="8 9">
    <name type="scientific">Herpetosiphon aurantiacus (strain ATCC 23779 / DSM 785 / 114-95)</name>
    <dbReference type="NCBI Taxonomy" id="316274"/>
    <lineage>
        <taxon>Bacteria</taxon>
        <taxon>Bacillati</taxon>
        <taxon>Chloroflexota</taxon>
        <taxon>Chloroflexia</taxon>
        <taxon>Herpetosiphonales</taxon>
        <taxon>Herpetosiphonaceae</taxon>
        <taxon>Herpetosiphon</taxon>
    </lineage>
</organism>
<dbReference type="CDD" id="cd14014">
    <property type="entry name" value="STKc_PknB_like"/>
    <property type="match status" value="1"/>
</dbReference>